<feature type="compositionally biased region" description="Pro residues" evidence="1">
    <location>
        <begin position="468"/>
        <end position="486"/>
    </location>
</feature>
<feature type="compositionally biased region" description="Pro residues" evidence="1">
    <location>
        <begin position="416"/>
        <end position="458"/>
    </location>
</feature>
<comment type="caution">
    <text evidence="2">The sequence shown here is derived from an EMBL/GenBank/DDBJ whole genome shotgun (WGS) entry which is preliminary data.</text>
</comment>
<dbReference type="EMBL" id="WIGO01000100">
    <property type="protein sequence ID" value="KAF6830005.1"/>
    <property type="molecule type" value="Genomic_DNA"/>
</dbReference>
<organism evidence="2 3">
    <name type="scientific">Colletotrichum plurivorum</name>
    <dbReference type="NCBI Taxonomy" id="2175906"/>
    <lineage>
        <taxon>Eukaryota</taxon>
        <taxon>Fungi</taxon>
        <taxon>Dikarya</taxon>
        <taxon>Ascomycota</taxon>
        <taxon>Pezizomycotina</taxon>
        <taxon>Sordariomycetes</taxon>
        <taxon>Hypocreomycetidae</taxon>
        <taxon>Glomerellales</taxon>
        <taxon>Glomerellaceae</taxon>
        <taxon>Colletotrichum</taxon>
        <taxon>Colletotrichum orchidearum species complex</taxon>
    </lineage>
</organism>
<sequence length="526" mass="57305">MRYLYRHTTDRVGGINSASLSTWTGAPISSAEGFEVLCSYNWVNTDHPAILVPGGAPVWTRPKLPQTVNKDHGVFYKDANVAKNPAQPYEPMVRAIAATSGTLANLGNVDVIVNRTALLQLFKFAKGSSAKNFKIDVNLVNNTLFVCGRQRKNREDVTSPNSRAAPSWGHAFEEAFTKYGPGAEGSTSCQRAIRYRFGNLTFLVRHEVDAAYASTAGSARGNGTNAASDDFKERHVMWANSFRGNGRAICTEVRLGGQETSPSDLIELKARPNMPVYMAIPQMWFGRTPHLLKGVHSKGRFTNVDHTACVPEYKKWEERNQEALQKLAAMFVELRRLAAANGKSLVCIVRRDDKQMMEVWTPTFSRLPIPVDLAKIYWRLGPTNDPRYRNHPGQPQRQPQRQSQGQSQGDYHRGPPRGPPSGHPRGPPSGHPRGPPSSHPRGPPRGPSNGPPSGPTGYPPRNYSGYPPRGPAGHPPTGPPGYPPTGAPGHPSRGYSGFPPGPPPGSVPGPAPGTSPGVPPRKRNRH</sequence>
<dbReference type="Proteomes" id="UP000654918">
    <property type="component" value="Unassembled WGS sequence"/>
</dbReference>
<proteinExistence type="predicted"/>
<feature type="compositionally biased region" description="Low complexity" evidence="1">
    <location>
        <begin position="487"/>
        <end position="498"/>
    </location>
</feature>
<evidence type="ECO:0000313" key="3">
    <source>
        <dbReference type="Proteomes" id="UP000654918"/>
    </source>
</evidence>
<dbReference type="AlphaFoldDB" id="A0A8H6KET2"/>
<gene>
    <name evidence="2" type="ORF">CPLU01_07620</name>
</gene>
<dbReference type="PANTHER" id="PTHR35179">
    <property type="entry name" value="PROTEIN CBG02620"/>
    <property type="match status" value="1"/>
</dbReference>
<protein>
    <submittedName>
        <fullName evidence="2">Uncharacterized protein</fullName>
    </submittedName>
</protein>
<feature type="compositionally biased region" description="Pro residues" evidence="1">
    <location>
        <begin position="499"/>
        <end position="519"/>
    </location>
</feature>
<feature type="region of interest" description="Disordered" evidence="1">
    <location>
        <begin position="383"/>
        <end position="526"/>
    </location>
</feature>
<accession>A0A8H6KET2</accession>
<feature type="compositionally biased region" description="Low complexity" evidence="1">
    <location>
        <begin position="392"/>
        <end position="409"/>
    </location>
</feature>
<keyword evidence="3" id="KW-1185">Reference proteome</keyword>
<name>A0A8H6KET2_9PEZI</name>
<reference evidence="2" key="1">
    <citation type="journal article" date="2020" name="Phytopathology">
        <title>Genome Sequence Resources of Colletotrichum truncatum, C. plurivorum, C. musicola, and C. sojae: Four Species Pathogenic to Soybean (Glycine max).</title>
        <authorList>
            <person name="Rogerio F."/>
            <person name="Boufleur T.R."/>
            <person name="Ciampi-Guillardi M."/>
            <person name="Sukno S.A."/>
            <person name="Thon M.R."/>
            <person name="Massola Junior N.S."/>
            <person name="Baroncelli R."/>
        </authorList>
    </citation>
    <scope>NUCLEOTIDE SEQUENCE</scope>
    <source>
        <strain evidence="2">LFN00145</strain>
    </source>
</reference>
<evidence type="ECO:0000313" key="2">
    <source>
        <dbReference type="EMBL" id="KAF6830005.1"/>
    </source>
</evidence>
<dbReference type="PANTHER" id="PTHR35179:SF2">
    <property type="entry name" value="START DOMAIN-CONTAINING PROTEIN"/>
    <property type="match status" value="1"/>
</dbReference>
<evidence type="ECO:0000256" key="1">
    <source>
        <dbReference type="SAM" id="MobiDB-lite"/>
    </source>
</evidence>